<feature type="domain" description="Non-haem dioxygenase N-terminal" evidence="4">
    <location>
        <begin position="22"/>
        <end position="127"/>
    </location>
</feature>
<dbReference type="OrthoDB" id="288590at2759"/>
<name>A0A5J5AYV4_9ASTE</name>
<keyword evidence="3" id="KW-0408">Iron</keyword>
<reference evidence="5 6" key="1">
    <citation type="submission" date="2019-09" db="EMBL/GenBank/DDBJ databases">
        <title>A chromosome-level genome assembly of the Chinese tupelo Nyssa sinensis.</title>
        <authorList>
            <person name="Yang X."/>
            <person name="Kang M."/>
            <person name="Yang Y."/>
            <person name="Xiong H."/>
            <person name="Wang M."/>
            <person name="Zhang Z."/>
            <person name="Wang Z."/>
            <person name="Wu H."/>
            <person name="Ma T."/>
            <person name="Liu J."/>
            <person name="Xi Z."/>
        </authorList>
    </citation>
    <scope>NUCLEOTIDE SEQUENCE [LARGE SCALE GENOMIC DNA]</scope>
    <source>
        <strain evidence="5">J267</strain>
        <tissue evidence="5">Leaf</tissue>
    </source>
</reference>
<keyword evidence="2" id="KW-0560">Oxidoreductase</keyword>
<evidence type="ECO:0000256" key="3">
    <source>
        <dbReference type="ARBA" id="ARBA00023004"/>
    </source>
</evidence>
<gene>
    <name evidence="5" type="ORF">F0562_029862</name>
</gene>
<evidence type="ECO:0000256" key="2">
    <source>
        <dbReference type="ARBA" id="ARBA00023002"/>
    </source>
</evidence>
<dbReference type="InterPro" id="IPR027443">
    <property type="entry name" value="IPNS-like_sf"/>
</dbReference>
<evidence type="ECO:0000256" key="1">
    <source>
        <dbReference type="ARBA" id="ARBA00022723"/>
    </source>
</evidence>
<proteinExistence type="predicted"/>
<evidence type="ECO:0000313" key="5">
    <source>
        <dbReference type="EMBL" id="KAA8534922.1"/>
    </source>
</evidence>
<dbReference type="Pfam" id="PF14226">
    <property type="entry name" value="DIOX_N"/>
    <property type="match status" value="1"/>
</dbReference>
<sequence>MEDSKKGAPEVLPAYSKVSVLNCIDLFSSDIQKSASLLKQACLDSGCFYVINHGISQEFMEEVFAQSKRFFNLPISEKMKLLRSEKHRGYTPILDEYLDPENQIHGDYKEGYYIGIEVLEDDPDAQKPFFGCVAY</sequence>
<dbReference type="EMBL" id="CM018040">
    <property type="protein sequence ID" value="KAA8534922.1"/>
    <property type="molecule type" value="Genomic_DNA"/>
</dbReference>
<dbReference type="SUPFAM" id="SSF51197">
    <property type="entry name" value="Clavaminate synthase-like"/>
    <property type="match status" value="1"/>
</dbReference>
<dbReference type="GO" id="GO:0046872">
    <property type="term" value="F:metal ion binding"/>
    <property type="evidence" value="ECO:0007669"/>
    <property type="project" value="UniProtKB-KW"/>
</dbReference>
<dbReference type="InterPro" id="IPR026992">
    <property type="entry name" value="DIOX_N"/>
</dbReference>
<keyword evidence="6" id="KW-1185">Reference proteome</keyword>
<evidence type="ECO:0000259" key="4">
    <source>
        <dbReference type="Pfam" id="PF14226"/>
    </source>
</evidence>
<evidence type="ECO:0000313" key="6">
    <source>
        <dbReference type="Proteomes" id="UP000325577"/>
    </source>
</evidence>
<dbReference type="Gene3D" id="2.60.120.330">
    <property type="entry name" value="B-lactam Antibiotic, Isopenicillin N Synthase, Chain"/>
    <property type="match status" value="1"/>
</dbReference>
<protein>
    <recommendedName>
        <fullName evidence="4">Non-haem dioxygenase N-terminal domain-containing protein</fullName>
    </recommendedName>
</protein>
<dbReference type="Proteomes" id="UP000325577">
    <property type="component" value="Linkage Group LG17"/>
</dbReference>
<organism evidence="5 6">
    <name type="scientific">Nyssa sinensis</name>
    <dbReference type="NCBI Taxonomy" id="561372"/>
    <lineage>
        <taxon>Eukaryota</taxon>
        <taxon>Viridiplantae</taxon>
        <taxon>Streptophyta</taxon>
        <taxon>Embryophyta</taxon>
        <taxon>Tracheophyta</taxon>
        <taxon>Spermatophyta</taxon>
        <taxon>Magnoliopsida</taxon>
        <taxon>eudicotyledons</taxon>
        <taxon>Gunneridae</taxon>
        <taxon>Pentapetalae</taxon>
        <taxon>asterids</taxon>
        <taxon>Cornales</taxon>
        <taxon>Nyssaceae</taxon>
        <taxon>Nyssa</taxon>
    </lineage>
</organism>
<dbReference type="PANTHER" id="PTHR10209">
    <property type="entry name" value="OXIDOREDUCTASE, 2OG-FE II OXYGENASE FAMILY PROTEIN"/>
    <property type="match status" value="1"/>
</dbReference>
<dbReference type="PANTHER" id="PTHR10209:SF867">
    <property type="entry name" value="2-OXOGLUTARATE (2OG) AND FE(II)-DEPENDENT OXYGENASE SUPERFAMILY PROTEIN"/>
    <property type="match status" value="1"/>
</dbReference>
<accession>A0A5J5AYV4</accession>
<dbReference type="AlphaFoldDB" id="A0A5J5AYV4"/>
<keyword evidence="1" id="KW-0479">Metal-binding</keyword>
<dbReference type="GO" id="GO:0016491">
    <property type="term" value="F:oxidoreductase activity"/>
    <property type="evidence" value="ECO:0007669"/>
    <property type="project" value="UniProtKB-KW"/>
</dbReference>